<dbReference type="Pfam" id="PF17651">
    <property type="entry name" value="Raco_middle"/>
    <property type="match status" value="1"/>
</dbReference>
<dbReference type="InterPro" id="IPR001041">
    <property type="entry name" value="2Fe-2S_ferredoxin-type"/>
</dbReference>
<dbReference type="SUPFAM" id="SSF54292">
    <property type="entry name" value="2Fe-2S ferredoxin-like"/>
    <property type="match status" value="1"/>
</dbReference>
<gene>
    <name evidence="2" type="ORF">M972_11390</name>
</gene>
<name>A0AB36TED0_ACETH</name>
<dbReference type="PANTHER" id="PTHR42895:SF2">
    <property type="entry name" value="IRON-SULFUR CLUSTER PROTEIN"/>
    <property type="match status" value="1"/>
</dbReference>
<dbReference type="Gene3D" id="3.10.20.30">
    <property type="match status" value="1"/>
</dbReference>
<dbReference type="CDD" id="cd00207">
    <property type="entry name" value="fer2"/>
    <property type="match status" value="1"/>
</dbReference>
<dbReference type="PANTHER" id="PTHR42895">
    <property type="entry name" value="IRON-SULFUR CLUSTER-BINDING PROTEIN-RELATED"/>
    <property type="match status" value="1"/>
</dbReference>
<dbReference type="Proteomes" id="UP000223596">
    <property type="component" value="Unassembled WGS sequence"/>
</dbReference>
<accession>A0AB36TED0</accession>
<dbReference type="InterPro" id="IPR041414">
    <property type="entry name" value="Raco-like_middle"/>
</dbReference>
<dbReference type="Pfam" id="PF00111">
    <property type="entry name" value="Fer2"/>
    <property type="match status" value="1"/>
</dbReference>
<dbReference type="PROSITE" id="PS51085">
    <property type="entry name" value="2FE2S_FER_2"/>
    <property type="match status" value="1"/>
</dbReference>
<protein>
    <submittedName>
        <fullName evidence="2">Uncharacterized 2Fe-2S/4Fe-4S cluster protein (DUF4445 family)</fullName>
    </submittedName>
</protein>
<dbReference type="InterPro" id="IPR042259">
    <property type="entry name" value="Raco-like_middle_sf"/>
</dbReference>
<dbReference type="InterPro" id="IPR027980">
    <property type="entry name" value="RACo_C"/>
</dbReference>
<dbReference type="Gene3D" id="3.30.420.480">
    <property type="entry name" value="Domain of unknown function (DUF4445)"/>
    <property type="match status" value="1"/>
</dbReference>
<dbReference type="InterPro" id="IPR052911">
    <property type="entry name" value="Corrinoid_activation_enz"/>
</dbReference>
<organism evidence="2 3">
    <name type="scientific">Acetivibrio thermocellus AD2</name>
    <dbReference type="NCBI Taxonomy" id="1138384"/>
    <lineage>
        <taxon>Bacteria</taxon>
        <taxon>Bacillati</taxon>
        <taxon>Bacillota</taxon>
        <taxon>Clostridia</taxon>
        <taxon>Eubacteriales</taxon>
        <taxon>Oscillospiraceae</taxon>
        <taxon>Acetivibrio</taxon>
    </lineage>
</organism>
<reference evidence="2 3" key="1">
    <citation type="submission" date="2017-09" db="EMBL/GenBank/DDBJ databases">
        <title>Evaluation of Pacific Biosciences Sequencing Technology to Finishing C. thermocellum Genome Sequences.</title>
        <authorList>
            <person name="Brown S."/>
        </authorList>
    </citation>
    <scope>NUCLEOTIDE SEQUENCE [LARGE SCALE GENOMIC DNA]</scope>
    <source>
        <strain evidence="2 3">AD2</strain>
    </source>
</reference>
<evidence type="ECO:0000313" key="3">
    <source>
        <dbReference type="Proteomes" id="UP000223596"/>
    </source>
</evidence>
<evidence type="ECO:0000313" key="2">
    <source>
        <dbReference type="EMBL" id="PFH01651.1"/>
    </source>
</evidence>
<dbReference type="RefSeq" id="WP_003515304.1">
    <property type="nucleotide sequence ID" value="NZ_CP013828.1"/>
</dbReference>
<dbReference type="EMBL" id="PDBW01000001">
    <property type="protein sequence ID" value="PFH01651.1"/>
    <property type="molecule type" value="Genomic_DNA"/>
</dbReference>
<dbReference type="InterPro" id="IPR012675">
    <property type="entry name" value="Beta-grasp_dom_sf"/>
</dbReference>
<dbReference type="GO" id="GO:0051536">
    <property type="term" value="F:iron-sulfur cluster binding"/>
    <property type="evidence" value="ECO:0007669"/>
    <property type="project" value="InterPro"/>
</dbReference>
<dbReference type="AlphaFoldDB" id="A0AB36TED0"/>
<dbReference type="Pfam" id="PF14574">
    <property type="entry name" value="RACo_C_ter"/>
    <property type="match status" value="1"/>
</dbReference>
<dbReference type="InterPro" id="IPR036010">
    <property type="entry name" value="2Fe-2S_ferredoxin-like_sf"/>
</dbReference>
<proteinExistence type="predicted"/>
<comment type="caution">
    <text evidence="2">The sequence shown here is derived from an EMBL/GenBank/DDBJ whole genome shotgun (WGS) entry which is preliminary data.</text>
</comment>
<evidence type="ECO:0000259" key="1">
    <source>
        <dbReference type="PROSITE" id="PS51085"/>
    </source>
</evidence>
<sequence>MPEVVFYPQNKSINVEEGTTILQAARSAGVIIESPCNGTGTCGKCKVRLDEKSLPNVLAKSRHYLSKEEEEQGYVLACETQITGDIKVELGENKQNGTLKILSRGHSFDIDLKPFIRKEYFVHEDVTKVFAGKEQLGIEAGDTTKENYGAVVDIGTTTLVASIVNLNNGDEIGTSSALNPQAVHAQDVLSRIKFSSDADGLKVMHSELTDKINSMIGEIALRAGISKEHIYEIVFSGNTCMLHLASNTCPESLGKYPYTPKISGAVYLDAAKYNIDISPFGIIYLPPIISAYVGADIVSGILASQLHEKDGVILFVDIGTNGEMVLASCGNLSATSTAAGPAFEGMNITCGMRAGEAAIEFFEIEEQGSINIKVIGETEAAGICGSGLLDMVGEFAAHGVIKKNGQFIDPESENVLHPKLAERLVRQDGKWIFKVTDKVFLSQKDIRQVQLAKGAVRAGIEFLLENKGVRASDVDKVLIAGSFGYHLREKSLINIGLLPKEFEGKVEFVGNTSLSGAKAFLLNQTYREKMKETVKSVEVLELANYKDFDRVFVRCLSF</sequence>
<feature type="domain" description="2Fe-2S ferredoxin-type" evidence="1">
    <location>
        <begin position="2"/>
        <end position="94"/>
    </location>
</feature>